<dbReference type="GO" id="GO:0016485">
    <property type="term" value="P:protein processing"/>
    <property type="evidence" value="ECO:0007669"/>
    <property type="project" value="TreeGrafter"/>
</dbReference>
<keyword evidence="9" id="KW-1015">Disulfide bond</keyword>
<dbReference type="SUPFAM" id="SSF49785">
    <property type="entry name" value="Galactose-binding domain-like"/>
    <property type="match status" value="1"/>
</dbReference>
<evidence type="ECO:0000256" key="4">
    <source>
        <dbReference type="ARBA" id="ARBA00022729"/>
    </source>
</evidence>
<evidence type="ECO:0000256" key="6">
    <source>
        <dbReference type="ARBA" id="ARBA00022825"/>
    </source>
</evidence>
<organism evidence="12 13">
    <name type="scientific">Ditylenchus dipsaci</name>
    <dbReference type="NCBI Taxonomy" id="166011"/>
    <lineage>
        <taxon>Eukaryota</taxon>
        <taxon>Metazoa</taxon>
        <taxon>Ecdysozoa</taxon>
        <taxon>Nematoda</taxon>
        <taxon>Chromadorea</taxon>
        <taxon>Rhabditida</taxon>
        <taxon>Tylenchina</taxon>
        <taxon>Tylenchomorpha</taxon>
        <taxon>Sphaerularioidea</taxon>
        <taxon>Anguinidae</taxon>
        <taxon>Anguininae</taxon>
        <taxon>Ditylenchus</taxon>
    </lineage>
</organism>
<dbReference type="PANTHER" id="PTHR42884">
    <property type="entry name" value="PROPROTEIN CONVERTASE SUBTILISIN/KEXIN-RELATED"/>
    <property type="match status" value="1"/>
</dbReference>
<keyword evidence="3" id="KW-0165">Cleavage on pair of basic residues</keyword>
<dbReference type="Gene3D" id="2.60.120.260">
    <property type="entry name" value="Galactose-binding domain-like"/>
    <property type="match status" value="1"/>
</dbReference>
<evidence type="ECO:0000256" key="7">
    <source>
        <dbReference type="ARBA" id="ARBA00022837"/>
    </source>
</evidence>
<evidence type="ECO:0000256" key="5">
    <source>
        <dbReference type="ARBA" id="ARBA00022801"/>
    </source>
</evidence>
<evidence type="ECO:0000256" key="1">
    <source>
        <dbReference type="ARBA" id="ARBA00005325"/>
    </source>
</evidence>
<dbReference type="Pfam" id="PF01483">
    <property type="entry name" value="P_proprotein"/>
    <property type="match status" value="1"/>
</dbReference>
<dbReference type="InterPro" id="IPR008979">
    <property type="entry name" value="Galactose-bd-like_sf"/>
</dbReference>
<evidence type="ECO:0000256" key="9">
    <source>
        <dbReference type="ARBA" id="ARBA00023157"/>
    </source>
</evidence>
<dbReference type="GO" id="GO:0004252">
    <property type="term" value="F:serine-type endopeptidase activity"/>
    <property type="evidence" value="ECO:0007669"/>
    <property type="project" value="InterPro"/>
</dbReference>
<accession>A0A915EM14</accession>
<evidence type="ECO:0000256" key="3">
    <source>
        <dbReference type="ARBA" id="ARBA00022685"/>
    </source>
</evidence>
<dbReference type="PANTHER" id="PTHR42884:SF23">
    <property type="entry name" value="FURIN-LIKE PROTEASE 2"/>
    <property type="match status" value="1"/>
</dbReference>
<name>A0A915EM14_9BILA</name>
<keyword evidence="12" id="KW-1185">Reference proteome</keyword>
<keyword evidence="4" id="KW-0732">Signal</keyword>
<evidence type="ECO:0000256" key="8">
    <source>
        <dbReference type="ARBA" id="ARBA00023145"/>
    </source>
</evidence>
<keyword evidence="2" id="KW-0645">Protease</keyword>
<dbReference type="Proteomes" id="UP000887574">
    <property type="component" value="Unplaced"/>
</dbReference>
<keyword evidence="10" id="KW-0325">Glycoprotein</keyword>
<evidence type="ECO:0000259" key="11">
    <source>
        <dbReference type="PROSITE" id="PS51829"/>
    </source>
</evidence>
<dbReference type="GO" id="GO:0005802">
    <property type="term" value="C:trans-Golgi network"/>
    <property type="evidence" value="ECO:0007669"/>
    <property type="project" value="TreeGrafter"/>
</dbReference>
<evidence type="ECO:0000313" key="13">
    <source>
        <dbReference type="WBParaSite" id="jg7726"/>
    </source>
</evidence>
<dbReference type="AlphaFoldDB" id="A0A915EM14"/>
<feature type="domain" description="P/Homo B" evidence="11">
    <location>
        <begin position="15"/>
        <end position="154"/>
    </location>
</feature>
<evidence type="ECO:0000256" key="2">
    <source>
        <dbReference type="ARBA" id="ARBA00022670"/>
    </source>
</evidence>
<dbReference type="WBParaSite" id="jg7726">
    <property type="protein sequence ID" value="jg7726"/>
    <property type="gene ID" value="jg7726"/>
</dbReference>
<keyword evidence="6" id="KW-0720">Serine protease</keyword>
<keyword evidence="7" id="KW-0106">Calcium</keyword>
<proteinExistence type="inferred from homology"/>
<dbReference type="InterPro" id="IPR002884">
    <property type="entry name" value="P_dom"/>
</dbReference>
<dbReference type="GO" id="GO:0000139">
    <property type="term" value="C:Golgi membrane"/>
    <property type="evidence" value="ECO:0007669"/>
    <property type="project" value="TreeGrafter"/>
</dbReference>
<dbReference type="FunFam" id="2.60.120.260:FF:000006">
    <property type="entry name" value="Proprotein convertase subtilisin/kexin type 5"/>
    <property type="match status" value="1"/>
</dbReference>
<comment type="similarity">
    <text evidence="1">Belongs to the peptidase S8 family. Furin subfamily.</text>
</comment>
<evidence type="ECO:0000256" key="10">
    <source>
        <dbReference type="ARBA" id="ARBA00023180"/>
    </source>
</evidence>
<dbReference type="PROSITE" id="PS51829">
    <property type="entry name" value="P_HOMO_B"/>
    <property type="match status" value="1"/>
</dbReference>
<keyword evidence="5" id="KW-0378">Hydrolase</keyword>
<reference evidence="13" key="1">
    <citation type="submission" date="2022-11" db="UniProtKB">
        <authorList>
            <consortium name="WormBaseParasite"/>
        </authorList>
    </citation>
    <scope>IDENTIFICATION</scope>
</reference>
<protein>
    <submittedName>
        <fullName evidence="13">P/Homo B domain-containing protein</fullName>
    </submittedName>
</protein>
<sequence length="183" mass="21064">MNALQFVQTAKQWETVPEQSVCVTEYDHFKTKNFTNSTNGAIKFKTTGCRNEQNEVRFIEHVQLVLDIEADVRGHISLWLESPEGTLSQLISPRPLDVTDEGFKQWPFTTVHMWGENPSGVWTLHVHNGNLWKGLQSNISIKTIKLVIFGTKQAPLHYMEPRKYRTLMNIAEKTPISLKPQEM</sequence>
<evidence type="ECO:0000313" key="12">
    <source>
        <dbReference type="Proteomes" id="UP000887574"/>
    </source>
</evidence>
<keyword evidence="8" id="KW-0865">Zymogen</keyword>